<proteinExistence type="predicted"/>
<evidence type="ECO:0000313" key="2">
    <source>
        <dbReference type="Proteomes" id="UP000198923"/>
    </source>
</evidence>
<sequence>MKLTPQGRAACRAGGLDVGRAGTRRKGMLSETLWGMMVQVWEAGQDGLAVRYSGGAWEQFTGREPAPYMRVGDNPDGRYSYRMHLTDAGRDHYRVFWDAYAVCYQGVAAPHPDGVEVWPSAVDDALARLGAVSSTLSAEITGSDAAAGRLAGLAEALPEVGWPSLPKPTDVPLSPDIARAVGRRDRAAAAARRAVEQAAARYKAAVDRQAAKLGEVLAAHAAALEEPYRTACIRYALAAAAVVQAAAAGRDPVAALKVDPATVRVWPRLPDAPVTGDIEIDFSLTRAWTAAGGRPAKRGRSRKTAPAVGSDLMRECDALTGYADAMAGLVAGGKLLRLLARHTSR</sequence>
<dbReference type="STRING" id="504805.SAMN05421505_12018"/>
<dbReference type="AlphaFoldDB" id="A0A1G8EAY3"/>
<keyword evidence="2" id="KW-1185">Reference proteome</keyword>
<dbReference type="Proteomes" id="UP000198923">
    <property type="component" value="Unassembled WGS sequence"/>
</dbReference>
<gene>
    <name evidence="1" type="ORF">SAMN05421505_12018</name>
</gene>
<name>A0A1G8EAY3_9ACTN</name>
<accession>A0A1G8EAY3</accession>
<dbReference type="OrthoDB" id="3454723at2"/>
<reference evidence="1 2" key="1">
    <citation type="submission" date="2016-10" db="EMBL/GenBank/DDBJ databases">
        <authorList>
            <person name="de Groot N.N."/>
        </authorList>
    </citation>
    <scope>NUCLEOTIDE SEQUENCE [LARGE SCALE GENOMIC DNA]</scope>
    <source>
        <strain evidence="1 2">CPCC 201354</strain>
    </source>
</reference>
<dbReference type="EMBL" id="FNCN01000020">
    <property type="protein sequence ID" value="SDH67054.1"/>
    <property type="molecule type" value="Genomic_DNA"/>
</dbReference>
<evidence type="ECO:0000313" key="1">
    <source>
        <dbReference type="EMBL" id="SDH67054.1"/>
    </source>
</evidence>
<protein>
    <submittedName>
        <fullName evidence="1">Uncharacterized protein</fullName>
    </submittedName>
</protein>
<organism evidence="1 2">
    <name type="scientific">Sinosporangium album</name>
    <dbReference type="NCBI Taxonomy" id="504805"/>
    <lineage>
        <taxon>Bacteria</taxon>
        <taxon>Bacillati</taxon>
        <taxon>Actinomycetota</taxon>
        <taxon>Actinomycetes</taxon>
        <taxon>Streptosporangiales</taxon>
        <taxon>Streptosporangiaceae</taxon>
        <taxon>Sinosporangium</taxon>
    </lineage>
</organism>
<dbReference type="RefSeq" id="WP_093172125.1">
    <property type="nucleotide sequence ID" value="NZ_FNCN01000020.1"/>
</dbReference>